<gene>
    <name evidence="1" type="ORF">SAMEA4029009_CIC11G00000005980</name>
</gene>
<protein>
    <submittedName>
        <fullName evidence="1">CIC11C00000005980</fullName>
    </submittedName>
</protein>
<accession>A0A1L0C6K8</accession>
<organism evidence="1 2">
    <name type="scientific">Sungouiella intermedia</name>
    <dbReference type="NCBI Taxonomy" id="45354"/>
    <lineage>
        <taxon>Eukaryota</taxon>
        <taxon>Fungi</taxon>
        <taxon>Dikarya</taxon>
        <taxon>Ascomycota</taxon>
        <taxon>Saccharomycotina</taxon>
        <taxon>Pichiomycetes</taxon>
        <taxon>Metschnikowiaceae</taxon>
        <taxon>Sungouiella</taxon>
    </lineage>
</organism>
<sequence>MDLSEAYAPLVTAVGRMKDPLQELMETHDGFVLQNLSMINSVKTVRDVRKSIQHGLLTYRG</sequence>
<evidence type="ECO:0000313" key="2">
    <source>
        <dbReference type="Proteomes" id="UP000182259"/>
    </source>
</evidence>
<reference evidence="1 2" key="1">
    <citation type="submission" date="2016-10" db="EMBL/GenBank/DDBJ databases">
        <authorList>
            <person name="de Groot N.N."/>
        </authorList>
    </citation>
    <scope>NUCLEOTIDE SEQUENCE [LARGE SCALE GENOMIC DNA]</scope>
    <source>
        <strain evidence="1 2">PYCC 4715</strain>
    </source>
</reference>
<proteinExistence type="predicted"/>
<dbReference type="Proteomes" id="UP000182259">
    <property type="component" value="Chromosome VI"/>
</dbReference>
<dbReference type="EMBL" id="LT635769">
    <property type="protein sequence ID" value="SGZ58482.1"/>
    <property type="molecule type" value="Genomic_DNA"/>
</dbReference>
<name>A0A1L0C6K8_9ASCO</name>
<evidence type="ECO:0000313" key="1">
    <source>
        <dbReference type="EMBL" id="SGZ58482.1"/>
    </source>
</evidence>
<dbReference type="AlphaFoldDB" id="A0A1L0C6K8"/>